<reference evidence="2" key="2">
    <citation type="submission" date="2018-02" db="UniProtKB">
        <authorList>
            <consortium name="EnsemblPlants"/>
        </authorList>
    </citation>
    <scope>IDENTIFICATION</scope>
    <source>
        <strain evidence="2">Williams 82</strain>
    </source>
</reference>
<gene>
    <name evidence="1" type="ORF">GLYMA_18G189200</name>
</gene>
<proteinExistence type="predicted"/>
<name>K7MTA7_SOYBN</name>
<dbReference type="AlphaFoldDB" id="K7MTA7"/>
<accession>K7MTA7</accession>
<sequence>MSFSHPHRRVAAIEPSSPSHMSLCAHQLWWLWNCPMLKRKWRDTKCVGRRLLWAWVICPCGCYSCHTEPMWKLQGEKL</sequence>
<dbReference type="EMBL" id="CM000851">
    <property type="protein sequence ID" value="KRH00059.1"/>
    <property type="molecule type" value="Genomic_DNA"/>
</dbReference>
<protein>
    <submittedName>
        <fullName evidence="1 2">Uncharacterized protein</fullName>
    </submittedName>
</protein>
<evidence type="ECO:0000313" key="1">
    <source>
        <dbReference type="EMBL" id="KRH00059.1"/>
    </source>
</evidence>
<dbReference type="Gramene" id="KRH00059">
    <property type="protein sequence ID" value="KRH00059"/>
    <property type="gene ID" value="GLYMA_18G189200"/>
</dbReference>
<keyword evidence="3" id="KW-1185">Reference proteome</keyword>
<dbReference type="HOGENOM" id="CLU_2626861_0_0_1"/>
<dbReference type="PaxDb" id="3847-GLYMA18G41235.1"/>
<dbReference type="Proteomes" id="UP000008827">
    <property type="component" value="Chromosome 18"/>
</dbReference>
<evidence type="ECO:0000313" key="2">
    <source>
        <dbReference type="EnsemblPlants" id="KRH00059"/>
    </source>
</evidence>
<reference evidence="1" key="3">
    <citation type="submission" date="2018-07" db="EMBL/GenBank/DDBJ databases">
        <title>WGS assembly of Glycine max.</title>
        <authorList>
            <person name="Schmutz J."/>
            <person name="Cannon S."/>
            <person name="Schlueter J."/>
            <person name="Ma J."/>
            <person name="Mitros T."/>
            <person name="Nelson W."/>
            <person name="Hyten D."/>
            <person name="Song Q."/>
            <person name="Thelen J."/>
            <person name="Cheng J."/>
            <person name="Xu D."/>
            <person name="Hellsten U."/>
            <person name="May G."/>
            <person name="Yu Y."/>
            <person name="Sakurai T."/>
            <person name="Umezawa T."/>
            <person name="Bhattacharyya M."/>
            <person name="Sandhu D."/>
            <person name="Valliyodan B."/>
            <person name="Lindquist E."/>
            <person name="Peto M."/>
            <person name="Grant D."/>
            <person name="Shu S."/>
            <person name="Goodstein D."/>
            <person name="Barry K."/>
            <person name="Futrell-Griggs M."/>
            <person name="Abernathy B."/>
            <person name="Du J."/>
            <person name="Tian Z."/>
            <person name="Zhu L."/>
            <person name="Gill N."/>
            <person name="Joshi T."/>
            <person name="Libault M."/>
            <person name="Sethuraman A."/>
            <person name="Zhang X."/>
            <person name="Shinozaki K."/>
            <person name="Nguyen H."/>
            <person name="Wing R."/>
            <person name="Cregan P."/>
            <person name="Specht J."/>
            <person name="Grimwood J."/>
            <person name="Rokhsar D."/>
            <person name="Stacey G."/>
            <person name="Shoemaker R."/>
            <person name="Jackson S."/>
        </authorList>
    </citation>
    <scope>NUCLEOTIDE SEQUENCE</scope>
    <source>
        <tissue evidence="1">Callus</tissue>
    </source>
</reference>
<dbReference type="EnsemblPlants" id="KRH00059">
    <property type="protein sequence ID" value="KRH00059"/>
    <property type="gene ID" value="GLYMA_18G189200"/>
</dbReference>
<reference evidence="1 2" key="1">
    <citation type="journal article" date="2010" name="Nature">
        <title>Genome sequence of the palaeopolyploid soybean.</title>
        <authorList>
            <person name="Schmutz J."/>
            <person name="Cannon S.B."/>
            <person name="Schlueter J."/>
            <person name="Ma J."/>
            <person name="Mitros T."/>
            <person name="Nelson W."/>
            <person name="Hyten D.L."/>
            <person name="Song Q."/>
            <person name="Thelen J.J."/>
            <person name="Cheng J."/>
            <person name="Xu D."/>
            <person name="Hellsten U."/>
            <person name="May G.D."/>
            <person name="Yu Y."/>
            <person name="Sakurai T."/>
            <person name="Umezawa T."/>
            <person name="Bhattacharyya M.K."/>
            <person name="Sandhu D."/>
            <person name="Valliyodan B."/>
            <person name="Lindquist E."/>
            <person name="Peto M."/>
            <person name="Grant D."/>
            <person name="Shu S."/>
            <person name="Goodstein D."/>
            <person name="Barry K."/>
            <person name="Futrell-Griggs M."/>
            <person name="Abernathy B."/>
            <person name="Du J."/>
            <person name="Tian Z."/>
            <person name="Zhu L."/>
            <person name="Gill N."/>
            <person name="Joshi T."/>
            <person name="Libault M."/>
            <person name="Sethuraman A."/>
            <person name="Zhang X.-C."/>
            <person name="Shinozaki K."/>
            <person name="Nguyen H.T."/>
            <person name="Wing R.A."/>
            <person name="Cregan P."/>
            <person name="Specht J."/>
            <person name="Grimwood J."/>
            <person name="Rokhsar D."/>
            <person name="Stacey G."/>
            <person name="Shoemaker R.C."/>
            <person name="Jackson S.A."/>
        </authorList>
    </citation>
    <scope>NUCLEOTIDE SEQUENCE [LARGE SCALE GENOMIC DNA]</scope>
    <source>
        <strain evidence="2">cv. Williams 82</strain>
        <tissue evidence="1">Callus</tissue>
    </source>
</reference>
<organism evidence="2">
    <name type="scientific">Glycine max</name>
    <name type="common">Soybean</name>
    <name type="synonym">Glycine hispida</name>
    <dbReference type="NCBI Taxonomy" id="3847"/>
    <lineage>
        <taxon>Eukaryota</taxon>
        <taxon>Viridiplantae</taxon>
        <taxon>Streptophyta</taxon>
        <taxon>Embryophyta</taxon>
        <taxon>Tracheophyta</taxon>
        <taxon>Spermatophyta</taxon>
        <taxon>Magnoliopsida</taxon>
        <taxon>eudicotyledons</taxon>
        <taxon>Gunneridae</taxon>
        <taxon>Pentapetalae</taxon>
        <taxon>rosids</taxon>
        <taxon>fabids</taxon>
        <taxon>Fabales</taxon>
        <taxon>Fabaceae</taxon>
        <taxon>Papilionoideae</taxon>
        <taxon>50 kb inversion clade</taxon>
        <taxon>NPAAA clade</taxon>
        <taxon>indigoferoid/millettioid clade</taxon>
        <taxon>Phaseoleae</taxon>
        <taxon>Glycine</taxon>
        <taxon>Glycine subgen. Soja</taxon>
    </lineage>
</organism>
<evidence type="ECO:0000313" key="3">
    <source>
        <dbReference type="Proteomes" id="UP000008827"/>
    </source>
</evidence>
<dbReference type="InParanoid" id="K7MTA7"/>